<protein>
    <submittedName>
        <fullName evidence="1">Uncharacterized protein</fullName>
    </submittedName>
</protein>
<name>A0A7J6UX26_THATH</name>
<dbReference type="Proteomes" id="UP000554482">
    <property type="component" value="Unassembled WGS sequence"/>
</dbReference>
<organism evidence="1 2">
    <name type="scientific">Thalictrum thalictroides</name>
    <name type="common">Rue-anemone</name>
    <name type="synonym">Anemone thalictroides</name>
    <dbReference type="NCBI Taxonomy" id="46969"/>
    <lineage>
        <taxon>Eukaryota</taxon>
        <taxon>Viridiplantae</taxon>
        <taxon>Streptophyta</taxon>
        <taxon>Embryophyta</taxon>
        <taxon>Tracheophyta</taxon>
        <taxon>Spermatophyta</taxon>
        <taxon>Magnoliopsida</taxon>
        <taxon>Ranunculales</taxon>
        <taxon>Ranunculaceae</taxon>
        <taxon>Thalictroideae</taxon>
        <taxon>Thalictrum</taxon>
    </lineage>
</organism>
<reference evidence="1 2" key="1">
    <citation type="submission" date="2020-06" db="EMBL/GenBank/DDBJ databases">
        <title>Transcriptomic and genomic resources for Thalictrum thalictroides and T. hernandezii: Facilitating candidate gene discovery in an emerging model plant lineage.</title>
        <authorList>
            <person name="Arias T."/>
            <person name="Riano-Pachon D.M."/>
            <person name="Di Stilio V.S."/>
        </authorList>
    </citation>
    <scope>NUCLEOTIDE SEQUENCE [LARGE SCALE GENOMIC DNA]</scope>
    <source>
        <strain evidence="2">cv. WT478/WT964</strain>
        <tissue evidence="1">Leaves</tissue>
    </source>
</reference>
<evidence type="ECO:0000313" key="1">
    <source>
        <dbReference type="EMBL" id="KAF5176775.1"/>
    </source>
</evidence>
<gene>
    <name evidence="1" type="ORF">FRX31_033639</name>
</gene>
<evidence type="ECO:0000313" key="2">
    <source>
        <dbReference type="Proteomes" id="UP000554482"/>
    </source>
</evidence>
<dbReference type="EMBL" id="JABWDY010042258">
    <property type="protein sequence ID" value="KAF5176775.1"/>
    <property type="molecule type" value="Genomic_DNA"/>
</dbReference>
<accession>A0A7J6UX26</accession>
<proteinExistence type="predicted"/>
<sequence>MAALLYIGDCKTIAIRQKRPSVYRINLGFVAFTKYLPTARYMHVLVVEEVFNTQATSTAEALASSAIWLLALEPCCCFWSLPVSFSCLLHLNIAEGNDEFQYLMYFSIVKLGHYYVWRGRIM</sequence>
<comment type="caution">
    <text evidence="1">The sequence shown here is derived from an EMBL/GenBank/DDBJ whole genome shotgun (WGS) entry which is preliminary data.</text>
</comment>
<dbReference type="AlphaFoldDB" id="A0A7J6UX26"/>
<keyword evidence="2" id="KW-1185">Reference proteome</keyword>